<organism evidence="1">
    <name type="scientific">Eucalyptus grandis</name>
    <name type="common">Flooded gum</name>
    <dbReference type="NCBI Taxonomy" id="71139"/>
    <lineage>
        <taxon>Eukaryota</taxon>
        <taxon>Viridiplantae</taxon>
        <taxon>Streptophyta</taxon>
        <taxon>Embryophyta</taxon>
        <taxon>Tracheophyta</taxon>
        <taxon>Spermatophyta</taxon>
        <taxon>Magnoliopsida</taxon>
        <taxon>eudicotyledons</taxon>
        <taxon>Gunneridae</taxon>
        <taxon>Pentapetalae</taxon>
        <taxon>rosids</taxon>
        <taxon>malvids</taxon>
        <taxon>Myrtales</taxon>
        <taxon>Myrtaceae</taxon>
        <taxon>Myrtoideae</taxon>
        <taxon>Eucalypteae</taxon>
        <taxon>Eucalyptus</taxon>
    </lineage>
</organism>
<accession>A0A059D8N3</accession>
<reference evidence="1" key="1">
    <citation type="submission" date="2013-07" db="EMBL/GenBank/DDBJ databases">
        <title>The genome of Eucalyptus grandis.</title>
        <authorList>
            <person name="Schmutz J."/>
            <person name="Hayes R."/>
            <person name="Myburg A."/>
            <person name="Tuskan G."/>
            <person name="Grattapaglia D."/>
            <person name="Rokhsar D.S."/>
        </authorList>
    </citation>
    <scope>NUCLEOTIDE SEQUENCE</scope>
    <source>
        <tissue evidence="1">Leaf extractions</tissue>
    </source>
</reference>
<dbReference type="Gramene" id="KCW87103">
    <property type="protein sequence ID" value="KCW87103"/>
    <property type="gene ID" value="EUGRSUZ_B03633"/>
</dbReference>
<sequence length="78" mass="8986">MLDRQPFLCPSFGTSNQKLLRVTVTSALHEEAPVKKKSSAREEKFSAPKLQLQGEEIVFLTIDIYFPWEKKKIYIASK</sequence>
<dbReference type="AlphaFoldDB" id="A0A059D8N3"/>
<evidence type="ECO:0000313" key="1">
    <source>
        <dbReference type="EMBL" id="KCW87103.1"/>
    </source>
</evidence>
<dbReference type="InParanoid" id="A0A059D8N3"/>
<dbReference type="EMBL" id="KK198754">
    <property type="protein sequence ID" value="KCW87103.1"/>
    <property type="molecule type" value="Genomic_DNA"/>
</dbReference>
<gene>
    <name evidence="1" type="ORF">EUGRSUZ_B03633</name>
</gene>
<name>A0A059D8N3_EUCGR</name>
<proteinExistence type="predicted"/>
<protein>
    <submittedName>
        <fullName evidence="1">Uncharacterized protein</fullName>
    </submittedName>
</protein>